<evidence type="ECO:0000313" key="1">
    <source>
        <dbReference type="EMBL" id="SFF10717.1"/>
    </source>
</evidence>
<dbReference type="Proteomes" id="UP000181976">
    <property type="component" value="Unassembled WGS sequence"/>
</dbReference>
<organism evidence="1 2">
    <name type="scientific">Thermophagus xiamenensis</name>
    <dbReference type="NCBI Taxonomy" id="385682"/>
    <lineage>
        <taxon>Bacteria</taxon>
        <taxon>Pseudomonadati</taxon>
        <taxon>Bacteroidota</taxon>
        <taxon>Bacteroidia</taxon>
        <taxon>Marinilabiliales</taxon>
        <taxon>Marinilabiliaceae</taxon>
        <taxon>Thermophagus</taxon>
    </lineage>
</organism>
<dbReference type="InterPro" id="IPR045613">
    <property type="entry name" value="DUF6448"/>
</dbReference>
<dbReference type="STRING" id="385682.SAMN05444380_1432"/>
<dbReference type="RefSeq" id="WP_010527103.1">
    <property type="nucleotide sequence ID" value="NZ_AFSL01000031.1"/>
</dbReference>
<dbReference type="EMBL" id="FONA01000043">
    <property type="protein sequence ID" value="SFF10717.1"/>
    <property type="molecule type" value="Genomic_DNA"/>
</dbReference>
<accession>A0A1I2G0Y6</accession>
<reference evidence="1 2" key="1">
    <citation type="submission" date="2016-10" db="EMBL/GenBank/DDBJ databases">
        <authorList>
            <person name="de Groot N.N."/>
        </authorList>
    </citation>
    <scope>NUCLEOTIDE SEQUENCE [LARGE SCALE GENOMIC DNA]</scope>
    <source>
        <strain evidence="1 2">DSM 19012</strain>
    </source>
</reference>
<name>A0A1I2G0Y6_9BACT</name>
<evidence type="ECO:0000313" key="2">
    <source>
        <dbReference type="Proteomes" id="UP000181976"/>
    </source>
</evidence>
<dbReference type="eggNOG" id="ENOG5031KIR">
    <property type="taxonomic scope" value="Bacteria"/>
</dbReference>
<protein>
    <submittedName>
        <fullName evidence="1">Uncharacterized protein</fullName>
    </submittedName>
</protein>
<dbReference type="Pfam" id="PF20046">
    <property type="entry name" value="DUF6448"/>
    <property type="match status" value="1"/>
</dbReference>
<gene>
    <name evidence="1" type="ORF">SAMN05444380_1432</name>
</gene>
<keyword evidence="2" id="KW-1185">Reference proteome</keyword>
<sequence length="215" mass="24129">MRPTEMNLEKNAPKGLLKTRKTSLKTILSIVFVSLMIAGSLPASAHCDSLDGPTIKDATKALETNNVNLVLKWISEEQEKEIIPLFKKTYALKSGDKEVYTIVKKHFFETLVRLHRQTEGAPFTGLKPAGTTKKIIQLSDQAIKNNDIDELLGKLNNHIGRVIKKKYEKVQTLDKVKNDSPDKGREYVEAYVDYTHTIESVHDIIEHGGGHSAHK</sequence>
<proteinExistence type="predicted"/>
<dbReference type="AlphaFoldDB" id="A0A1I2G0Y6"/>
<dbReference type="InParanoid" id="A0A1I2G0Y6"/>